<evidence type="ECO:0000313" key="1">
    <source>
        <dbReference type="EMBL" id="CAJ2668282.1"/>
    </source>
</evidence>
<name>A0ACB0LMC4_TRIPR</name>
<proteinExistence type="predicted"/>
<organism evidence="1 2">
    <name type="scientific">Trifolium pratense</name>
    <name type="common">Red clover</name>
    <dbReference type="NCBI Taxonomy" id="57577"/>
    <lineage>
        <taxon>Eukaryota</taxon>
        <taxon>Viridiplantae</taxon>
        <taxon>Streptophyta</taxon>
        <taxon>Embryophyta</taxon>
        <taxon>Tracheophyta</taxon>
        <taxon>Spermatophyta</taxon>
        <taxon>Magnoliopsida</taxon>
        <taxon>eudicotyledons</taxon>
        <taxon>Gunneridae</taxon>
        <taxon>Pentapetalae</taxon>
        <taxon>rosids</taxon>
        <taxon>fabids</taxon>
        <taxon>Fabales</taxon>
        <taxon>Fabaceae</taxon>
        <taxon>Papilionoideae</taxon>
        <taxon>50 kb inversion clade</taxon>
        <taxon>NPAAA clade</taxon>
        <taxon>Hologalegina</taxon>
        <taxon>IRL clade</taxon>
        <taxon>Trifolieae</taxon>
        <taxon>Trifolium</taxon>
    </lineage>
</organism>
<accession>A0ACB0LMC4</accession>
<dbReference type="Proteomes" id="UP001177021">
    <property type="component" value="Unassembled WGS sequence"/>
</dbReference>
<dbReference type="EMBL" id="CASHSV030000513">
    <property type="protein sequence ID" value="CAJ2668282.1"/>
    <property type="molecule type" value="Genomic_DNA"/>
</dbReference>
<reference evidence="1" key="1">
    <citation type="submission" date="2023-10" db="EMBL/GenBank/DDBJ databases">
        <authorList>
            <person name="Rodriguez Cubillos JULIANA M."/>
            <person name="De Vega J."/>
        </authorList>
    </citation>
    <scope>NUCLEOTIDE SEQUENCE</scope>
</reference>
<sequence>MPKRNNMAEILKIIYAMIIFLSLFVDSAKFDLDMAVDTIAVGSKPLVYECENDDDCLGRIPPPFRMKCIDHFCVIYMKESDEWE</sequence>
<keyword evidence="2" id="KW-1185">Reference proteome</keyword>
<gene>
    <name evidence="1" type="ORF">MILVUS5_LOCUS32705</name>
</gene>
<protein>
    <submittedName>
        <fullName evidence="1">Uncharacterized protein</fullName>
    </submittedName>
</protein>
<evidence type="ECO:0000313" key="2">
    <source>
        <dbReference type="Proteomes" id="UP001177021"/>
    </source>
</evidence>
<comment type="caution">
    <text evidence="1">The sequence shown here is derived from an EMBL/GenBank/DDBJ whole genome shotgun (WGS) entry which is preliminary data.</text>
</comment>